<dbReference type="OrthoDB" id="276422at2759"/>
<keyword evidence="5" id="KW-0548">Nucleotidyltransferase</keyword>
<proteinExistence type="inferred from homology"/>
<feature type="domain" description="DNA-directed RNA polymerase C-terminal" evidence="8">
    <location>
        <begin position="258"/>
        <end position="308"/>
    </location>
</feature>
<dbReference type="GO" id="GO:0001018">
    <property type="term" value="F:mitochondrial promoter sequence-specific DNA binding"/>
    <property type="evidence" value="ECO:0007669"/>
    <property type="project" value="TreeGrafter"/>
</dbReference>
<keyword evidence="6" id="KW-0804">Transcription</keyword>
<comment type="catalytic activity">
    <reaction evidence="7">
        <text>RNA(n) + a ribonucleoside 5'-triphosphate = RNA(n+1) + diphosphate</text>
        <dbReference type="Rhea" id="RHEA:21248"/>
        <dbReference type="Rhea" id="RHEA-COMP:14527"/>
        <dbReference type="Rhea" id="RHEA-COMP:17342"/>
        <dbReference type="ChEBI" id="CHEBI:33019"/>
        <dbReference type="ChEBI" id="CHEBI:61557"/>
        <dbReference type="ChEBI" id="CHEBI:140395"/>
        <dbReference type="EC" id="2.7.7.6"/>
    </reaction>
</comment>
<evidence type="ECO:0000259" key="9">
    <source>
        <dbReference type="Pfam" id="PF14700"/>
    </source>
</evidence>
<dbReference type="InterPro" id="IPR046950">
    <property type="entry name" value="DNA-dir_Rpol_C_phage-type"/>
</dbReference>
<gene>
    <name evidence="10" type="ORF">TELCIR_26277</name>
</gene>
<protein>
    <recommendedName>
        <fullName evidence="2">DNA-directed RNA polymerase</fullName>
        <ecNumber evidence="2">2.7.7.6</ecNumber>
    </recommendedName>
</protein>
<evidence type="ECO:0000256" key="5">
    <source>
        <dbReference type="ARBA" id="ARBA00022695"/>
    </source>
</evidence>
<keyword evidence="4" id="KW-0808">Transferase</keyword>
<evidence type="ECO:0000256" key="7">
    <source>
        <dbReference type="ARBA" id="ARBA00048552"/>
    </source>
</evidence>
<evidence type="ECO:0000256" key="3">
    <source>
        <dbReference type="ARBA" id="ARBA00022478"/>
    </source>
</evidence>
<organism evidence="10 11">
    <name type="scientific">Teladorsagia circumcincta</name>
    <name type="common">Brown stomach worm</name>
    <name type="synonym">Ostertagia circumcincta</name>
    <dbReference type="NCBI Taxonomy" id="45464"/>
    <lineage>
        <taxon>Eukaryota</taxon>
        <taxon>Metazoa</taxon>
        <taxon>Ecdysozoa</taxon>
        <taxon>Nematoda</taxon>
        <taxon>Chromadorea</taxon>
        <taxon>Rhabditida</taxon>
        <taxon>Rhabditina</taxon>
        <taxon>Rhabditomorpha</taxon>
        <taxon>Strongyloidea</taxon>
        <taxon>Trichostrongylidae</taxon>
        <taxon>Teladorsagia</taxon>
    </lineage>
</organism>
<feature type="domain" description="DNA-directed RNA polymerase N-terminal" evidence="9">
    <location>
        <begin position="28"/>
        <end position="118"/>
    </location>
</feature>
<dbReference type="InterPro" id="IPR029262">
    <property type="entry name" value="RPOL_N"/>
</dbReference>
<evidence type="ECO:0000256" key="2">
    <source>
        <dbReference type="ARBA" id="ARBA00012418"/>
    </source>
</evidence>
<dbReference type="InterPro" id="IPR043502">
    <property type="entry name" value="DNA/RNA_pol_sf"/>
</dbReference>
<dbReference type="GO" id="GO:0034245">
    <property type="term" value="C:mitochondrial DNA-directed RNA polymerase complex"/>
    <property type="evidence" value="ECO:0007669"/>
    <property type="project" value="TreeGrafter"/>
</dbReference>
<evidence type="ECO:0000256" key="1">
    <source>
        <dbReference type="ARBA" id="ARBA00009493"/>
    </source>
</evidence>
<dbReference type="PANTHER" id="PTHR10102:SF0">
    <property type="entry name" value="DNA-DIRECTED RNA POLYMERASE, MITOCHONDRIAL"/>
    <property type="match status" value="1"/>
</dbReference>
<dbReference type="SUPFAM" id="SSF56672">
    <property type="entry name" value="DNA/RNA polymerases"/>
    <property type="match status" value="1"/>
</dbReference>
<dbReference type="GO" id="GO:0003899">
    <property type="term" value="F:DNA-directed RNA polymerase activity"/>
    <property type="evidence" value="ECO:0007669"/>
    <property type="project" value="UniProtKB-EC"/>
</dbReference>
<evidence type="ECO:0000313" key="11">
    <source>
        <dbReference type="Proteomes" id="UP000230423"/>
    </source>
</evidence>
<comment type="similarity">
    <text evidence="1">Belongs to the phage and mitochondrial RNA polymerase family.</text>
</comment>
<evidence type="ECO:0000313" key="10">
    <source>
        <dbReference type="EMBL" id="PIO52417.1"/>
    </source>
</evidence>
<dbReference type="GO" id="GO:0006390">
    <property type="term" value="P:mitochondrial transcription"/>
    <property type="evidence" value="ECO:0007669"/>
    <property type="project" value="TreeGrafter"/>
</dbReference>
<dbReference type="Gene3D" id="3.30.70.370">
    <property type="match status" value="1"/>
</dbReference>
<dbReference type="Pfam" id="PF00940">
    <property type="entry name" value="RNA_pol"/>
    <property type="match status" value="1"/>
</dbReference>
<reference evidence="10 11" key="1">
    <citation type="submission" date="2015-09" db="EMBL/GenBank/DDBJ databases">
        <title>Draft genome of the parasitic nematode Teladorsagia circumcincta isolate WARC Sus (inbred).</title>
        <authorList>
            <person name="Mitreva M."/>
        </authorList>
    </citation>
    <scope>NUCLEOTIDE SEQUENCE [LARGE SCALE GENOMIC DNA]</scope>
    <source>
        <strain evidence="10 11">S</strain>
    </source>
</reference>
<dbReference type="Pfam" id="PF14700">
    <property type="entry name" value="RPOL_N"/>
    <property type="match status" value="1"/>
</dbReference>
<dbReference type="Gene3D" id="1.10.1320.10">
    <property type="entry name" value="DNA-directed RNA polymerase, N-terminal domain"/>
    <property type="match status" value="1"/>
</dbReference>
<dbReference type="PANTHER" id="PTHR10102">
    <property type="entry name" value="DNA-DIRECTED RNA POLYMERASE, MITOCHONDRIAL"/>
    <property type="match status" value="1"/>
</dbReference>
<dbReference type="EMBL" id="KZ428097">
    <property type="protein sequence ID" value="PIO52417.1"/>
    <property type="molecule type" value="Genomic_DNA"/>
</dbReference>
<dbReference type="EC" id="2.7.7.6" evidence="2"/>
<dbReference type="InterPro" id="IPR037159">
    <property type="entry name" value="RNA_POL_N_sf"/>
</dbReference>
<keyword evidence="11" id="KW-1185">Reference proteome</keyword>
<keyword evidence="3" id="KW-0240">DNA-directed RNA polymerase</keyword>
<sequence>MLDAFSLRNVAIEEESRVFEEGRITLSKMLAINSKLLALIDAHPFDYIVFPTHQLPMTVPPRPWCDGGLGGPEYTRRTQILRNLPGYKQIDVNAQMRKRLKSRMQARPVFDALNQLGSTPWRINEPMLDVLCQVFEMSSDVTKAELLDTLAVPLRSDTVEVPEYEEFLGEEIRTDVVDKKRYAEFSKKKAEAIKTRNELNSLWCWMKYRIVLARHFRGQTLFFPHNMDFRGRVYPISPYLSHMGDDVNRCILKFAKGRPLGDRGLLWLKLHCINLTGKMKRDSIKNRLIAAEQQLDDMVDSANHPLDG</sequence>
<dbReference type="Proteomes" id="UP000230423">
    <property type="component" value="Unassembled WGS sequence"/>
</dbReference>
<accession>A0A2G9T3A0</accession>
<dbReference type="AlphaFoldDB" id="A0A2G9T3A0"/>
<evidence type="ECO:0000256" key="4">
    <source>
        <dbReference type="ARBA" id="ARBA00022679"/>
    </source>
</evidence>
<evidence type="ECO:0000259" key="8">
    <source>
        <dbReference type="Pfam" id="PF00940"/>
    </source>
</evidence>
<evidence type="ECO:0000256" key="6">
    <source>
        <dbReference type="ARBA" id="ARBA00023163"/>
    </source>
</evidence>
<name>A0A2G9T3A0_TELCI</name>
<dbReference type="InterPro" id="IPR002092">
    <property type="entry name" value="DNA-dir_Rpol_phage-type"/>
</dbReference>